<feature type="domain" description="Carbohydrate kinase PfkB" evidence="6">
    <location>
        <begin position="3"/>
        <end position="308"/>
    </location>
</feature>
<dbReference type="SUPFAM" id="SSF53613">
    <property type="entry name" value="Ribokinase-like"/>
    <property type="match status" value="1"/>
</dbReference>
<proteinExistence type="inferred from homology"/>
<dbReference type="GO" id="GO:0005524">
    <property type="term" value="F:ATP binding"/>
    <property type="evidence" value="ECO:0007669"/>
    <property type="project" value="UniProtKB-KW"/>
</dbReference>
<keyword evidence="5" id="KW-0067">ATP-binding</keyword>
<sequence>MNASVLVAGETLVDFLPDRPGPLSAVGQFERRPGGAPANVAVALARLEHDPALWTRVGNDPFGRYLVDVLADHGLPDDYVEVDHDAQTTLAFVTHDESGDRTFSFYRDGTADTRLEPGTVGDDTLDSLEWVHTGGVTLSSGRSREATLGLLERAQVLGCTTSFDPNHRPELWADRETFERIGRRALAHTDVCKATVEELELLGCAGETPEAVARDALDCGPHTVFLTRGSEGAMVVTDTTASMPEAVFEHPGFEADVVDTTGAGDAFVAGLVASLREGRGLEETLAFASAVAAQTTTEPGAMTALPTRDDVQEWLDAAGS</sequence>
<dbReference type="AlphaFoldDB" id="A0A9E7N8H7"/>
<evidence type="ECO:0000256" key="2">
    <source>
        <dbReference type="ARBA" id="ARBA00022679"/>
    </source>
</evidence>
<evidence type="ECO:0000256" key="3">
    <source>
        <dbReference type="ARBA" id="ARBA00022741"/>
    </source>
</evidence>
<evidence type="ECO:0000313" key="8">
    <source>
        <dbReference type="Proteomes" id="UP001056855"/>
    </source>
</evidence>
<reference evidence="7" key="1">
    <citation type="submission" date="2022-06" db="EMBL/GenBank/DDBJ databases">
        <title>Diverse halophilic archaea isolated from saline environments.</title>
        <authorList>
            <person name="Cui H.-L."/>
        </authorList>
    </citation>
    <scope>NUCLEOTIDE SEQUENCE</scope>
    <source>
        <strain evidence="7">WLHS1</strain>
    </source>
</reference>
<dbReference type="InterPro" id="IPR029056">
    <property type="entry name" value="Ribokinase-like"/>
</dbReference>
<keyword evidence="4 7" id="KW-0418">Kinase</keyword>
<evidence type="ECO:0000259" key="6">
    <source>
        <dbReference type="Pfam" id="PF00294"/>
    </source>
</evidence>
<gene>
    <name evidence="7" type="ORF">NGM29_16695</name>
</gene>
<keyword evidence="2" id="KW-0808">Transferase</keyword>
<keyword evidence="3" id="KW-0547">Nucleotide-binding</keyword>
<protein>
    <submittedName>
        <fullName evidence="7">Carbohydrate kinase</fullName>
    </submittedName>
</protein>
<dbReference type="InterPro" id="IPR011611">
    <property type="entry name" value="PfkB_dom"/>
</dbReference>
<dbReference type="InterPro" id="IPR050306">
    <property type="entry name" value="PfkB_Carbo_kinase"/>
</dbReference>
<evidence type="ECO:0000256" key="5">
    <source>
        <dbReference type="ARBA" id="ARBA00022840"/>
    </source>
</evidence>
<dbReference type="Gene3D" id="3.40.1190.20">
    <property type="match status" value="1"/>
</dbReference>
<dbReference type="InterPro" id="IPR002173">
    <property type="entry name" value="Carboh/pur_kinase_PfkB_CS"/>
</dbReference>
<dbReference type="PANTHER" id="PTHR43085:SF1">
    <property type="entry name" value="PSEUDOURIDINE KINASE-RELATED"/>
    <property type="match status" value="1"/>
</dbReference>
<dbReference type="GeneID" id="73291719"/>
<keyword evidence="8" id="KW-1185">Reference proteome</keyword>
<accession>A0A9E7N8H7</accession>
<dbReference type="PANTHER" id="PTHR43085">
    <property type="entry name" value="HEXOKINASE FAMILY MEMBER"/>
    <property type="match status" value="1"/>
</dbReference>
<dbReference type="GO" id="GO:0016301">
    <property type="term" value="F:kinase activity"/>
    <property type="evidence" value="ECO:0007669"/>
    <property type="project" value="UniProtKB-KW"/>
</dbReference>
<name>A0A9E7N8H7_9EURY</name>
<evidence type="ECO:0000256" key="1">
    <source>
        <dbReference type="ARBA" id="ARBA00010688"/>
    </source>
</evidence>
<dbReference type="RefSeq" id="WP_254157801.1">
    <property type="nucleotide sequence ID" value="NZ_CP100355.1"/>
</dbReference>
<evidence type="ECO:0000313" key="7">
    <source>
        <dbReference type="EMBL" id="UTF53385.1"/>
    </source>
</evidence>
<dbReference type="KEGG" id="sawl:NGM29_16695"/>
<dbReference type="Proteomes" id="UP001056855">
    <property type="component" value="Chromosome"/>
</dbReference>
<dbReference type="CDD" id="cd01167">
    <property type="entry name" value="bac_FRK"/>
    <property type="match status" value="1"/>
</dbReference>
<dbReference type="PROSITE" id="PS00584">
    <property type="entry name" value="PFKB_KINASES_2"/>
    <property type="match status" value="1"/>
</dbReference>
<organism evidence="7 8">
    <name type="scientific">Natronosalvus rutilus</name>
    <dbReference type="NCBI Taxonomy" id="2953753"/>
    <lineage>
        <taxon>Archaea</taxon>
        <taxon>Methanobacteriati</taxon>
        <taxon>Methanobacteriota</taxon>
        <taxon>Stenosarchaea group</taxon>
        <taxon>Halobacteria</taxon>
        <taxon>Halobacteriales</taxon>
        <taxon>Natrialbaceae</taxon>
        <taxon>Natronosalvus</taxon>
    </lineage>
</organism>
<comment type="similarity">
    <text evidence="1">Belongs to the carbohydrate kinase PfkB family.</text>
</comment>
<dbReference type="EMBL" id="CP100355">
    <property type="protein sequence ID" value="UTF53385.1"/>
    <property type="molecule type" value="Genomic_DNA"/>
</dbReference>
<evidence type="ECO:0000256" key="4">
    <source>
        <dbReference type="ARBA" id="ARBA00022777"/>
    </source>
</evidence>
<dbReference type="Pfam" id="PF00294">
    <property type="entry name" value="PfkB"/>
    <property type="match status" value="1"/>
</dbReference>